<evidence type="ECO:0000256" key="2">
    <source>
        <dbReference type="SAM" id="SignalP"/>
    </source>
</evidence>
<dbReference type="AlphaFoldDB" id="A0A7S0FH36"/>
<name>A0A7S0FH36_9STRA</name>
<reference evidence="3" key="1">
    <citation type="submission" date="2021-01" db="EMBL/GenBank/DDBJ databases">
        <authorList>
            <person name="Corre E."/>
            <person name="Pelletier E."/>
            <person name="Niang G."/>
            <person name="Scheremetjew M."/>
            <person name="Finn R."/>
            <person name="Kale V."/>
            <person name="Holt S."/>
            <person name="Cochrane G."/>
            <person name="Meng A."/>
            <person name="Brown T."/>
            <person name="Cohen L."/>
        </authorList>
    </citation>
    <scope>NUCLEOTIDE SEQUENCE</scope>
    <source>
        <strain evidence="3">CCMP3303</strain>
    </source>
</reference>
<evidence type="ECO:0000313" key="3">
    <source>
        <dbReference type="EMBL" id="CAD8359182.1"/>
    </source>
</evidence>
<accession>A0A7S0FH36</accession>
<dbReference type="EMBL" id="HBEJ01000568">
    <property type="protein sequence ID" value="CAD8359182.1"/>
    <property type="molecule type" value="Transcribed_RNA"/>
</dbReference>
<sequence>MQRKLALSLIASFYSGGSASVLVSAFQPSATSATVVRGAIPFARSECDLTPISSARKSPPTTSLFSRLTPDRSDPTADGADNPGDILFAIQNDELVLGLSGTLASLIVFYSEYTLSQTGCGLPAGPGGIYGAMEGLSYLEVAGIFILSLINKVTTGKGLPAGRFGALGAAEGLSFLAVFGGIGVLAYQMTHYGYIPNAVPMEGGMCQ</sequence>
<keyword evidence="2" id="KW-0732">Signal</keyword>
<protein>
    <submittedName>
        <fullName evidence="3">Uncharacterized protein</fullName>
    </submittedName>
</protein>
<feature type="region of interest" description="Disordered" evidence="1">
    <location>
        <begin position="51"/>
        <end position="77"/>
    </location>
</feature>
<proteinExistence type="predicted"/>
<feature type="signal peptide" evidence="2">
    <location>
        <begin position="1"/>
        <end position="19"/>
    </location>
</feature>
<feature type="chain" id="PRO_5031463209" evidence="2">
    <location>
        <begin position="20"/>
        <end position="207"/>
    </location>
</feature>
<gene>
    <name evidence="3" type="ORF">MPOL1434_LOCUS340</name>
</gene>
<dbReference type="PANTHER" id="PTHR37231:SF2">
    <property type="entry name" value="EXPRESSED PROTEIN"/>
    <property type="match status" value="1"/>
</dbReference>
<feature type="compositionally biased region" description="Polar residues" evidence="1">
    <location>
        <begin position="51"/>
        <end position="66"/>
    </location>
</feature>
<evidence type="ECO:0000256" key="1">
    <source>
        <dbReference type="SAM" id="MobiDB-lite"/>
    </source>
</evidence>
<dbReference type="PANTHER" id="PTHR37231">
    <property type="entry name" value="EXPRESSED PROTEIN"/>
    <property type="match status" value="1"/>
</dbReference>
<organism evidence="3">
    <name type="scientific">Minutocellus polymorphus</name>
    <dbReference type="NCBI Taxonomy" id="265543"/>
    <lineage>
        <taxon>Eukaryota</taxon>
        <taxon>Sar</taxon>
        <taxon>Stramenopiles</taxon>
        <taxon>Ochrophyta</taxon>
        <taxon>Bacillariophyta</taxon>
        <taxon>Mediophyceae</taxon>
        <taxon>Cymatosirophycidae</taxon>
        <taxon>Cymatosirales</taxon>
        <taxon>Cymatosiraceae</taxon>
        <taxon>Minutocellus</taxon>
    </lineage>
</organism>